<evidence type="ECO:0000256" key="1">
    <source>
        <dbReference type="ARBA" id="ARBA00004496"/>
    </source>
</evidence>
<keyword evidence="3" id="KW-0963">Cytoplasm</keyword>
<organism evidence="6 7">
    <name type="scientific">Legionella lytica</name>
    <dbReference type="NCBI Taxonomy" id="96232"/>
    <lineage>
        <taxon>Bacteria</taxon>
        <taxon>Pseudomonadati</taxon>
        <taxon>Pseudomonadota</taxon>
        <taxon>Gammaproteobacteria</taxon>
        <taxon>Legionellales</taxon>
        <taxon>Legionellaceae</taxon>
        <taxon>Legionella</taxon>
    </lineage>
</organism>
<comment type="function">
    <text evidence="4">Required for resistance to DNA-damaging agents.</text>
</comment>
<dbReference type="InterPro" id="IPR006016">
    <property type="entry name" value="UspA"/>
</dbReference>
<evidence type="ECO:0000256" key="4">
    <source>
        <dbReference type="ARBA" id="ARBA00037131"/>
    </source>
</evidence>
<evidence type="ECO:0000259" key="5">
    <source>
        <dbReference type="Pfam" id="PF00582"/>
    </source>
</evidence>
<accession>A0ABW8D965</accession>
<dbReference type="SUPFAM" id="SSF52402">
    <property type="entry name" value="Adenine nucleotide alpha hydrolases-like"/>
    <property type="match status" value="2"/>
</dbReference>
<dbReference type="PANTHER" id="PTHR47892:SF1">
    <property type="entry name" value="UNIVERSAL STRESS PROTEIN E"/>
    <property type="match status" value="1"/>
</dbReference>
<dbReference type="Gene3D" id="3.40.50.12370">
    <property type="match status" value="1"/>
</dbReference>
<dbReference type="Proteomes" id="UP001615550">
    <property type="component" value="Unassembled WGS sequence"/>
</dbReference>
<sequence>MKRFRNILFVSNGIKNEAEALTEAIRLAEHDQACLEFLIVCPPFSSDFEQYRGSYETFLKENAHKAIAEVQAKHAPPKKSITVDMVWEKTPSIAIIQHVLRHNHDLVIKAAEDDGAKGFKALDMALLRKCPCTLFLHRPLKHPKAVQIAVAIAPDNAETSEQDLACNLLKLTQHLATFYPGKSNILSCWEFALEGFLRNSAWIDMSAEAIEEMVQQEGNNNYITLHKLIKQAKLHENPTIYHLKGDPTELIPTWITKKEIDVLVMGTVARTGITGFIIGNTAENILQKLDCSLWAMKPQGFISPVKAY</sequence>
<feature type="domain" description="UspA" evidence="5">
    <location>
        <begin position="204"/>
        <end position="295"/>
    </location>
</feature>
<evidence type="ECO:0000256" key="3">
    <source>
        <dbReference type="ARBA" id="ARBA00022490"/>
    </source>
</evidence>
<dbReference type="EMBL" id="JBGORX010000002">
    <property type="protein sequence ID" value="MFJ1268516.1"/>
    <property type="molecule type" value="Genomic_DNA"/>
</dbReference>
<gene>
    <name evidence="6" type="ORF">ACD661_08120</name>
</gene>
<dbReference type="RefSeq" id="WP_400187362.1">
    <property type="nucleotide sequence ID" value="NZ_JBGORX010000002.1"/>
</dbReference>
<evidence type="ECO:0000313" key="6">
    <source>
        <dbReference type="EMBL" id="MFJ1268516.1"/>
    </source>
</evidence>
<evidence type="ECO:0000256" key="2">
    <source>
        <dbReference type="ARBA" id="ARBA00008791"/>
    </source>
</evidence>
<protein>
    <submittedName>
        <fullName evidence="6">Universal stress protein</fullName>
    </submittedName>
</protein>
<comment type="subcellular location">
    <subcellularLocation>
        <location evidence="1">Cytoplasm</location>
    </subcellularLocation>
</comment>
<dbReference type="Pfam" id="PF00582">
    <property type="entry name" value="Usp"/>
    <property type="match status" value="2"/>
</dbReference>
<comment type="caution">
    <text evidence="6">The sequence shown here is derived from an EMBL/GenBank/DDBJ whole genome shotgun (WGS) entry which is preliminary data.</text>
</comment>
<evidence type="ECO:0000313" key="7">
    <source>
        <dbReference type="Proteomes" id="UP001615550"/>
    </source>
</evidence>
<name>A0ABW8D965_9GAMM</name>
<proteinExistence type="inferred from homology"/>
<comment type="similarity">
    <text evidence="2">Belongs to the universal stress protein A family.</text>
</comment>
<dbReference type="PANTHER" id="PTHR47892">
    <property type="entry name" value="UNIVERSAL STRESS PROTEIN E"/>
    <property type="match status" value="1"/>
</dbReference>
<keyword evidence="7" id="KW-1185">Reference proteome</keyword>
<feature type="domain" description="UspA" evidence="5">
    <location>
        <begin position="4"/>
        <end position="134"/>
    </location>
</feature>
<reference evidence="6 7" key="1">
    <citation type="submission" date="2024-08" db="EMBL/GenBank/DDBJ databases">
        <title>Draft Genome Sequence of Legionella lytica strain DSB2004, Isolated From a Fire Sprinkler System.</title>
        <authorList>
            <person name="Everhart A.D."/>
            <person name="Kidane D.T."/>
            <person name="Farone A.L."/>
            <person name="Farone M.B."/>
        </authorList>
    </citation>
    <scope>NUCLEOTIDE SEQUENCE [LARGE SCALE GENOMIC DNA]</scope>
    <source>
        <strain evidence="6 7">DSB2004</strain>
    </source>
</reference>